<evidence type="ECO:0000313" key="2">
    <source>
        <dbReference type="Proteomes" id="UP000001410"/>
    </source>
</evidence>
<organism evidence="1 2">
    <name type="scientific">Escherichia coli O6:H1 (strain CFT073 / ATCC 700928 / UPEC)</name>
    <dbReference type="NCBI Taxonomy" id="199310"/>
    <lineage>
        <taxon>Bacteria</taxon>
        <taxon>Pseudomonadati</taxon>
        <taxon>Pseudomonadota</taxon>
        <taxon>Gammaproteobacteria</taxon>
        <taxon>Enterobacterales</taxon>
        <taxon>Enterobacteriaceae</taxon>
        <taxon>Escherichia</taxon>
    </lineage>
</organism>
<sequence length="50" mass="5905">MDINTETEIKQKHSLTPFPVFLISLAFRGRYFHSHFQEFSHERLLHSGSS</sequence>
<dbReference type="STRING" id="199310.c1538"/>
<keyword evidence="2" id="KW-1185">Reference proteome</keyword>
<reference evidence="1 2" key="1">
    <citation type="journal article" date="2002" name="Proc. Natl. Acad. Sci. U.S.A.">
        <title>Extensive mosaic structure revealed by the complete genome sequence of uropathogenic Escherichia coli.</title>
        <authorList>
            <person name="Welch R.A."/>
            <person name="Burland V."/>
            <person name="Plunkett G.III."/>
            <person name="Redford P."/>
            <person name="Roesch P."/>
            <person name="Rasko D."/>
            <person name="Buckles E.L."/>
            <person name="Liou S.R."/>
            <person name="Boutin A."/>
            <person name="Hackett J."/>
            <person name="Stroud D."/>
            <person name="Mayhew G.F."/>
            <person name="Rose D.J."/>
            <person name="Zhou S."/>
            <person name="Schwartz D.C."/>
            <person name="Perna N.T."/>
            <person name="Mobley H.L."/>
            <person name="Donnenberg M.S."/>
            <person name="Blattner F.R."/>
        </authorList>
    </citation>
    <scope>NUCLEOTIDE SEQUENCE [LARGE SCALE GENOMIC DNA]</scope>
    <source>
        <strain evidence="2">CFT073 / ATCC 700928 / UPEC</strain>
    </source>
</reference>
<protein>
    <recommendedName>
        <fullName evidence="3">Host-nuclease inhibitor protein Gam</fullName>
    </recommendedName>
</protein>
<gene>
    <name evidence="1" type="ordered locus">c1538</name>
</gene>
<dbReference type="AlphaFoldDB" id="A0A0H2V6P6"/>
<proteinExistence type="predicted"/>
<dbReference type="EMBL" id="AE014075">
    <property type="protein sequence ID" value="AAN80007.1"/>
    <property type="molecule type" value="Genomic_DNA"/>
</dbReference>
<name>A0A0H2V6P6_ECOL6</name>
<accession>A0A0H2V6P6</accession>
<dbReference type="Proteomes" id="UP000001410">
    <property type="component" value="Chromosome"/>
</dbReference>
<dbReference type="HOGENOM" id="CLU_3281214_0_0_6"/>
<dbReference type="KEGG" id="ecc:c1538"/>
<evidence type="ECO:0000313" key="1">
    <source>
        <dbReference type="EMBL" id="AAN80007.1"/>
    </source>
</evidence>
<evidence type="ECO:0008006" key="3">
    <source>
        <dbReference type="Google" id="ProtNLM"/>
    </source>
</evidence>